<keyword evidence="4" id="KW-1185">Reference proteome</keyword>
<dbReference type="Pfam" id="PF13188">
    <property type="entry name" value="PAS_8"/>
    <property type="match status" value="1"/>
</dbReference>
<name>A0A5E4TYL1_9BURK</name>
<dbReference type="InterPro" id="IPR016032">
    <property type="entry name" value="Sig_transdc_resp-reg_C-effctor"/>
</dbReference>
<feature type="domain" description="HTH luxR-type" evidence="2">
    <location>
        <begin position="310"/>
        <end position="367"/>
    </location>
</feature>
<sequence length="375" mass="41379">MNDKGNLSLDPLIGKIYDGVLDEAVWTEALQAFNRLAGGIGYHALTWDRVRHCATAESTSIVLPGDRMKDFTETLAPKDPRVNLILQESPGHAMRCHEFLSERYVAGSDLFNEFLIPNGVRYTYGMHLHAGPVTSEIVGIMRAPDHRPFESDDEAPELQILMQHFSRAARLRAGTQAWQAQAALGMAALDQLDLAILVADEKGQTRYLNQAAHQLLGESRSLRLRQGRIEAFASTDQNALQQLLALASGPVPTAGSHRIRHDEHRKLVVSAIPLRPDHPAALAWQRPMVMLTVADLMQRTTLTPYTLKALFGLSPAEARLALALYDGKELAQIAEEAGVAINTARTQLRNIFDKTGSRRQADLVRLLNAIPAVRS</sequence>
<dbReference type="Gene3D" id="3.30.450.20">
    <property type="entry name" value="PAS domain"/>
    <property type="match status" value="1"/>
</dbReference>
<evidence type="ECO:0000313" key="4">
    <source>
        <dbReference type="Proteomes" id="UP000414233"/>
    </source>
</evidence>
<dbReference type="RefSeq" id="WP_150696487.1">
    <property type="nucleotide sequence ID" value="NZ_CABPRZ010000005.1"/>
</dbReference>
<dbReference type="GO" id="GO:0006355">
    <property type="term" value="P:regulation of DNA-templated transcription"/>
    <property type="evidence" value="ECO:0007669"/>
    <property type="project" value="InterPro"/>
</dbReference>
<evidence type="ECO:0000259" key="2">
    <source>
        <dbReference type="SMART" id="SM00421"/>
    </source>
</evidence>
<organism evidence="3 4">
    <name type="scientific">Pandoraea terrae</name>
    <dbReference type="NCBI Taxonomy" id="1537710"/>
    <lineage>
        <taxon>Bacteria</taxon>
        <taxon>Pseudomonadati</taxon>
        <taxon>Pseudomonadota</taxon>
        <taxon>Betaproteobacteria</taxon>
        <taxon>Burkholderiales</taxon>
        <taxon>Burkholderiaceae</taxon>
        <taxon>Pandoraea</taxon>
    </lineage>
</organism>
<protein>
    <submittedName>
        <fullName evidence="3">Helix-turn-helix transcriptional regulator</fullName>
    </submittedName>
</protein>
<dbReference type="EMBL" id="CABPRZ010000005">
    <property type="protein sequence ID" value="VVD90959.1"/>
    <property type="molecule type" value="Genomic_DNA"/>
</dbReference>
<dbReference type="InterPro" id="IPR000792">
    <property type="entry name" value="Tscrpt_reg_LuxR_C"/>
</dbReference>
<evidence type="ECO:0000259" key="1">
    <source>
        <dbReference type="SMART" id="SM00091"/>
    </source>
</evidence>
<dbReference type="Gene3D" id="1.10.10.10">
    <property type="entry name" value="Winged helix-like DNA-binding domain superfamily/Winged helix DNA-binding domain"/>
    <property type="match status" value="1"/>
</dbReference>
<proteinExistence type="predicted"/>
<evidence type="ECO:0000313" key="3">
    <source>
        <dbReference type="EMBL" id="VVD90959.1"/>
    </source>
</evidence>
<dbReference type="SMART" id="SM00091">
    <property type="entry name" value="PAS"/>
    <property type="match status" value="1"/>
</dbReference>
<dbReference type="OrthoDB" id="5497412at2"/>
<dbReference type="SUPFAM" id="SSF55785">
    <property type="entry name" value="PYP-like sensor domain (PAS domain)"/>
    <property type="match status" value="1"/>
</dbReference>
<dbReference type="Proteomes" id="UP000414233">
    <property type="component" value="Unassembled WGS sequence"/>
</dbReference>
<reference evidence="3 4" key="1">
    <citation type="submission" date="2019-08" db="EMBL/GenBank/DDBJ databases">
        <authorList>
            <person name="Peeters C."/>
        </authorList>
    </citation>
    <scope>NUCLEOTIDE SEQUENCE [LARGE SCALE GENOMIC DNA]</scope>
    <source>
        <strain evidence="3 4">LMG 30175</strain>
    </source>
</reference>
<dbReference type="SMART" id="SM00421">
    <property type="entry name" value="HTH_LUXR"/>
    <property type="match status" value="1"/>
</dbReference>
<dbReference type="InterPro" id="IPR036388">
    <property type="entry name" value="WH-like_DNA-bd_sf"/>
</dbReference>
<dbReference type="AlphaFoldDB" id="A0A5E4TYL1"/>
<dbReference type="SUPFAM" id="SSF46894">
    <property type="entry name" value="C-terminal effector domain of the bipartite response regulators"/>
    <property type="match status" value="1"/>
</dbReference>
<dbReference type="InterPro" id="IPR035965">
    <property type="entry name" value="PAS-like_dom_sf"/>
</dbReference>
<gene>
    <name evidence="3" type="ORF">PTE30175_01549</name>
</gene>
<dbReference type="InterPro" id="IPR000014">
    <property type="entry name" value="PAS"/>
</dbReference>
<dbReference type="GO" id="GO:0003677">
    <property type="term" value="F:DNA binding"/>
    <property type="evidence" value="ECO:0007669"/>
    <property type="project" value="InterPro"/>
</dbReference>
<dbReference type="CDD" id="cd00130">
    <property type="entry name" value="PAS"/>
    <property type="match status" value="1"/>
</dbReference>
<feature type="domain" description="PAS" evidence="1">
    <location>
        <begin position="183"/>
        <end position="249"/>
    </location>
</feature>
<accession>A0A5E4TYL1</accession>